<keyword evidence="9" id="KW-1185">Reference proteome</keyword>
<dbReference type="GO" id="GO:0005634">
    <property type="term" value="C:nucleus"/>
    <property type="evidence" value="ECO:0007669"/>
    <property type="project" value="TreeGrafter"/>
</dbReference>
<dbReference type="InterPro" id="IPR002893">
    <property type="entry name" value="Znf_MYND"/>
</dbReference>
<dbReference type="Pfam" id="PF01753">
    <property type="entry name" value="zf-MYND"/>
    <property type="match status" value="1"/>
</dbReference>
<keyword evidence="3" id="KW-0862">Zinc</keyword>
<feature type="region of interest" description="Disordered" evidence="5">
    <location>
        <begin position="673"/>
        <end position="693"/>
    </location>
</feature>
<evidence type="ECO:0000256" key="5">
    <source>
        <dbReference type="SAM" id="MobiDB-lite"/>
    </source>
</evidence>
<feature type="domain" description="MYND-type" evidence="7">
    <location>
        <begin position="588"/>
        <end position="627"/>
    </location>
</feature>
<feature type="region of interest" description="Disordered" evidence="5">
    <location>
        <begin position="295"/>
        <end position="373"/>
    </location>
</feature>
<dbReference type="PROSITE" id="PS01360">
    <property type="entry name" value="ZF_MYND_1"/>
    <property type="match status" value="1"/>
</dbReference>
<dbReference type="SUPFAM" id="SSF48403">
    <property type="entry name" value="Ankyrin repeat"/>
    <property type="match status" value="1"/>
</dbReference>
<evidence type="ECO:0000259" key="7">
    <source>
        <dbReference type="PROSITE" id="PS50865"/>
    </source>
</evidence>
<dbReference type="Gene3D" id="1.25.40.20">
    <property type="entry name" value="Ankyrin repeat-containing domain"/>
    <property type="match status" value="1"/>
</dbReference>
<feature type="region of interest" description="Disordered" evidence="5">
    <location>
        <begin position="1"/>
        <end position="42"/>
    </location>
</feature>
<dbReference type="InterPro" id="IPR036770">
    <property type="entry name" value="Ankyrin_rpt-contain_sf"/>
</dbReference>
<sequence length="1129" mass="123124">MPHTHKDRRMAQTPSAGSPTASMLKLPQKKQTTGRPMSAGEDFFYTSEPQSDLTCQVCLVPYVQPLELKPCGHVTCYACCEQLIKNASKTTAGLPSNAATLPCPVCRTVVTSIDPPPRIVISLLDALEVRCAQCNAVSSRNSYASHECVGTPMNIYDRTIDWGNTLLNKGAWEDAVEEFTTGIAKFESVTKARDQRKKSGEAAALYSGRARAQLMLQNIDSCHRDADSAVTWDETSAVAHYLRGAARTKKLGAGETSAIVTAEARIDLERAIALGTLTESDLIDAKGRLATLLGSTAHRTEHNNNPSSTSDRLSHTTDGGVRPSTVQDEKKQQPKSGKSTSAAATTQQQSKNADATPDTNTEKTSSHATPVTRERVLKNTLSLLKQAYALVGDASLDSYDKQNASVREGLLRDVEAYIIARPGQTTDEGEDLRVMAYLAPEINITSLCRVEGGLRGLFKQLVDASLSSLISSAVNEIMDACSSGKNASRSEYLRSHDTDARKLVVDTITGMEIDLDSLVKTNADMQRIAAEFERKRSERQWVPLYIRDLAIHRLSLIADFLLRTIAFAASSLKIWPSNFPATRNVHGCLWCGNKGKSTSVICDTCQLASYCSVACRQSHSSGHEDVCTVSTTDLEVAMRNVFDTQNATLRNSSVLEKQNNKALYLKYCSEESSRADPCGDGDQSPLPPATTPTCESQQVRGLWAEGLDFDPRRHSNSELFTAAYVGDPVAVRRVLDKYNKNPSDLKKLVNLRETLMRFSPLHSCIAGARSKPFFGGEFTEIAKMLITAGSNVHAKDFLGFSCVHHCTTAYASDESLQILLLLADAGANANAVNRLDETPILEPTNAQKVDTVKTLIMIGADPNLLACNKRCSAMTLTIMLPAMRQVLIRCAPLMGLKIGATVVFDGLVSKPHLNGKKCVIEQRHVGKFQVRIENTEDSVLCKVDNLRTLSNDSCAKCHKELTKLQRCSRCKVTSYCNKECQESHWAVHKSVCKAVETITIPKVDTADDMNKNGLHVMDLTQGTSCNPKKRSALVLPSPNVAFLVKIQVPGDLSSGTMTPAFGGNICIYNESRTLNWSVKEKHIGAAAYKKLFEFVQNQGVIGLKVYANAQLTDKGELVVTPVASAVQPW</sequence>
<dbReference type="Gene3D" id="1.25.40.10">
    <property type="entry name" value="Tetratricopeptide repeat domain"/>
    <property type="match status" value="1"/>
</dbReference>
<evidence type="ECO:0000259" key="6">
    <source>
        <dbReference type="PROSITE" id="PS50089"/>
    </source>
</evidence>
<dbReference type="InterPro" id="IPR024119">
    <property type="entry name" value="TF_DEAF-1"/>
</dbReference>
<dbReference type="Gene3D" id="6.10.140.2220">
    <property type="match status" value="2"/>
</dbReference>
<dbReference type="Pfam" id="PF00097">
    <property type="entry name" value="zf-C3HC4"/>
    <property type="match status" value="1"/>
</dbReference>
<reference evidence="9" key="1">
    <citation type="submission" date="2015-09" db="EMBL/GenBank/DDBJ databases">
        <authorList>
            <consortium name="Pathogen Informatics"/>
        </authorList>
    </citation>
    <scope>NUCLEOTIDE SEQUENCE [LARGE SCALE GENOMIC DNA]</scope>
    <source>
        <strain evidence="9">Lake Konstanz</strain>
    </source>
</reference>
<dbReference type="Proteomes" id="UP000051952">
    <property type="component" value="Unassembled WGS sequence"/>
</dbReference>
<feature type="compositionally biased region" description="Low complexity" evidence="5">
    <location>
        <begin position="339"/>
        <end position="350"/>
    </location>
</feature>
<dbReference type="VEuPathDB" id="TriTrypDB:BSAL_55255"/>
<dbReference type="SMART" id="SM00248">
    <property type="entry name" value="ANK"/>
    <property type="match status" value="4"/>
</dbReference>
<evidence type="ECO:0000256" key="3">
    <source>
        <dbReference type="ARBA" id="ARBA00022833"/>
    </source>
</evidence>
<dbReference type="OrthoDB" id="194358at2759"/>
<dbReference type="SUPFAM" id="SSF57850">
    <property type="entry name" value="RING/U-box"/>
    <property type="match status" value="1"/>
</dbReference>
<gene>
    <name evidence="8" type="ORF">BSAL_55255</name>
</gene>
<dbReference type="PROSITE" id="PS50865">
    <property type="entry name" value="ZF_MYND_2"/>
    <property type="match status" value="2"/>
</dbReference>
<evidence type="ECO:0000256" key="1">
    <source>
        <dbReference type="ARBA" id="ARBA00022723"/>
    </source>
</evidence>
<evidence type="ECO:0000313" key="8">
    <source>
        <dbReference type="EMBL" id="CUE73533.1"/>
    </source>
</evidence>
<dbReference type="InterPro" id="IPR011990">
    <property type="entry name" value="TPR-like_helical_dom_sf"/>
</dbReference>
<dbReference type="Gene3D" id="3.30.40.10">
    <property type="entry name" value="Zinc/RING finger domain, C3HC4 (zinc finger)"/>
    <property type="match status" value="1"/>
</dbReference>
<keyword evidence="1" id="KW-0479">Metal-binding</keyword>
<dbReference type="GO" id="GO:0000981">
    <property type="term" value="F:DNA-binding transcription factor activity, RNA polymerase II-specific"/>
    <property type="evidence" value="ECO:0007669"/>
    <property type="project" value="TreeGrafter"/>
</dbReference>
<dbReference type="PROSITE" id="PS50089">
    <property type="entry name" value="ZF_RING_2"/>
    <property type="match status" value="1"/>
</dbReference>
<dbReference type="GO" id="GO:0005737">
    <property type="term" value="C:cytoplasm"/>
    <property type="evidence" value="ECO:0007669"/>
    <property type="project" value="UniProtKB-ARBA"/>
</dbReference>
<dbReference type="AlphaFoldDB" id="A0A0S4IQP1"/>
<feature type="compositionally biased region" description="Polar residues" evidence="5">
    <location>
        <begin position="12"/>
        <end position="21"/>
    </location>
</feature>
<organism evidence="8 9">
    <name type="scientific">Bodo saltans</name>
    <name type="common">Flagellated protozoan</name>
    <dbReference type="NCBI Taxonomy" id="75058"/>
    <lineage>
        <taxon>Eukaryota</taxon>
        <taxon>Discoba</taxon>
        <taxon>Euglenozoa</taxon>
        <taxon>Kinetoplastea</taxon>
        <taxon>Metakinetoplastina</taxon>
        <taxon>Eubodonida</taxon>
        <taxon>Bodonidae</taxon>
        <taxon>Bodo</taxon>
    </lineage>
</organism>
<evidence type="ECO:0000313" key="9">
    <source>
        <dbReference type="Proteomes" id="UP000051952"/>
    </source>
</evidence>
<dbReference type="PANTHER" id="PTHR10237">
    <property type="entry name" value="DEFORMED EPIDERMAL AUTOREGULATORY FACTOR 1 HOMOLOG SUPPRESSIN"/>
    <property type="match status" value="1"/>
</dbReference>
<dbReference type="SUPFAM" id="SSF144232">
    <property type="entry name" value="HIT/MYND zinc finger-like"/>
    <property type="match status" value="1"/>
</dbReference>
<dbReference type="GO" id="GO:0008270">
    <property type="term" value="F:zinc ion binding"/>
    <property type="evidence" value="ECO:0007669"/>
    <property type="project" value="UniProtKB-KW"/>
</dbReference>
<dbReference type="InterPro" id="IPR001841">
    <property type="entry name" value="Znf_RING"/>
</dbReference>
<keyword evidence="2 4" id="KW-0863">Zinc-finger</keyword>
<dbReference type="InterPro" id="IPR018957">
    <property type="entry name" value="Znf_C3HC4_RING-type"/>
</dbReference>
<dbReference type="InterPro" id="IPR002110">
    <property type="entry name" value="Ankyrin_rpt"/>
</dbReference>
<proteinExistence type="predicted"/>
<dbReference type="PANTHER" id="PTHR10237:SF14">
    <property type="entry name" value="MYND-TYPE DOMAIN-CONTAINING PROTEIN"/>
    <property type="match status" value="1"/>
</dbReference>
<evidence type="ECO:0000256" key="4">
    <source>
        <dbReference type="PROSITE-ProRule" id="PRU00134"/>
    </source>
</evidence>
<dbReference type="EMBL" id="CYKH01000153">
    <property type="protein sequence ID" value="CUE73533.1"/>
    <property type="molecule type" value="Genomic_DNA"/>
</dbReference>
<dbReference type="InterPro" id="IPR013083">
    <property type="entry name" value="Znf_RING/FYVE/PHD"/>
</dbReference>
<accession>A0A0S4IQP1</accession>
<dbReference type="SUPFAM" id="SSF48452">
    <property type="entry name" value="TPR-like"/>
    <property type="match status" value="1"/>
</dbReference>
<dbReference type="SMART" id="SM00184">
    <property type="entry name" value="RING"/>
    <property type="match status" value="1"/>
</dbReference>
<protein>
    <submittedName>
        <fullName evidence="8">Zinc finger protein, putative</fullName>
    </submittedName>
</protein>
<evidence type="ECO:0000256" key="2">
    <source>
        <dbReference type="ARBA" id="ARBA00022771"/>
    </source>
</evidence>
<name>A0A0S4IQP1_BODSA</name>
<feature type="domain" description="MYND-type" evidence="7">
    <location>
        <begin position="954"/>
        <end position="992"/>
    </location>
</feature>
<feature type="domain" description="RING-type" evidence="6">
    <location>
        <begin position="55"/>
        <end position="107"/>
    </location>
</feature>